<dbReference type="Pfam" id="PF06432">
    <property type="entry name" value="GPI2"/>
    <property type="match status" value="1"/>
</dbReference>
<comment type="similarity">
    <text evidence="3">Belongs to the PIGC family.</text>
</comment>
<keyword evidence="10" id="KW-1185">Reference proteome</keyword>
<evidence type="ECO:0000256" key="1">
    <source>
        <dbReference type="ARBA" id="ARBA00004141"/>
    </source>
</evidence>
<comment type="pathway">
    <text evidence="2">Glycolipid biosynthesis; glycosylphosphatidylinositol-anchor biosynthesis.</text>
</comment>
<dbReference type="OrthoDB" id="196709at2759"/>
<name>R0M6Y6_NOSB1</name>
<evidence type="ECO:0000256" key="8">
    <source>
        <dbReference type="SAM" id="Phobius"/>
    </source>
</evidence>
<evidence type="ECO:0000256" key="6">
    <source>
        <dbReference type="ARBA" id="ARBA00022989"/>
    </source>
</evidence>
<evidence type="ECO:0008006" key="11">
    <source>
        <dbReference type="Google" id="ProtNLM"/>
    </source>
</evidence>
<dbReference type="VEuPathDB" id="MicrosporidiaDB:NBO_60g0025"/>
<protein>
    <recommendedName>
        <fullName evidence="11">Phosphatidylinositol N-acetylglucosaminyltransferase subunit C</fullName>
    </recommendedName>
</protein>
<dbReference type="Proteomes" id="UP000016927">
    <property type="component" value="Unassembled WGS sequence"/>
</dbReference>
<feature type="transmembrane region" description="Helical" evidence="8">
    <location>
        <begin position="216"/>
        <end position="231"/>
    </location>
</feature>
<dbReference type="PANTHER" id="PTHR12982">
    <property type="entry name" value="PHOSPHATIDYLINOSITOL GLYCAN, CLASS C"/>
    <property type="match status" value="1"/>
</dbReference>
<proteinExistence type="inferred from homology"/>
<dbReference type="GO" id="GO:0000506">
    <property type="term" value="C:glycosylphosphatidylinositol-N-acetylglucosaminyltransferase (GPI-GnT) complex"/>
    <property type="evidence" value="ECO:0007669"/>
    <property type="project" value="TreeGrafter"/>
</dbReference>
<dbReference type="PANTHER" id="PTHR12982:SF0">
    <property type="entry name" value="PHOSPHATIDYLINOSITOL N-ACETYLGLUCOSAMINYLTRANSFERASE SUBUNIT C"/>
    <property type="match status" value="1"/>
</dbReference>
<keyword evidence="5 8" id="KW-0812">Transmembrane</keyword>
<feature type="transmembrane region" description="Helical" evidence="8">
    <location>
        <begin position="187"/>
        <end position="204"/>
    </location>
</feature>
<sequence length="260" mass="30927">MLKNEFYPEFKSKYQKKTRKSKVDTRLQDINRVLLRLSITLIHFVFFKIVEQGDIDNIFTKMRNTLILLLSYDMYVLRAGTKKYYKVSGLIFFLCFLLIPIIHTLTKEICYDSIYFYHFAAQIIFILNSVYYFILMDYKPTKQYTEKDILKLEESINISNKNTPSMNYGYSSMIIGVILLSSRFQNISSVFCFLSISIIFFICIPRIQENMEIHKSVGKTFLFLTFIFYLLCKTNRLLSLVFLGFTGFFYLFYTIMMNCE</sequence>
<dbReference type="UniPathway" id="UPA00196"/>
<keyword evidence="4" id="KW-0337">GPI-anchor biosynthesis</keyword>
<evidence type="ECO:0000256" key="4">
    <source>
        <dbReference type="ARBA" id="ARBA00022502"/>
    </source>
</evidence>
<dbReference type="OMA" id="IRISIVM"/>
<evidence type="ECO:0000256" key="2">
    <source>
        <dbReference type="ARBA" id="ARBA00004687"/>
    </source>
</evidence>
<keyword evidence="7 8" id="KW-0472">Membrane</keyword>
<dbReference type="GO" id="GO:0006506">
    <property type="term" value="P:GPI anchor biosynthetic process"/>
    <property type="evidence" value="ECO:0007669"/>
    <property type="project" value="UniProtKB-UniPathway"/>
</dbReference>
<evidence type="ECO:0000313" key="9">
    <source>
        <dbReference type="EMBL" id="EOB13769.1"/>
    </source>
</evidence>
<dbReference type="AlphaFoldDB" id="R0M6Y6"/>
<evidence type="ECO:0000256" key="3">
    <source>
        <dbReference type="ARBA" id="ARBA00008321"/>
    </source>
</evidence>
<evidence type="ECO:0000313" key="10">
    <source>
        <dbReference type="Proteomes" id="UP000016927"/>
    </source>
</evidence>
<keyword evidence="6 8" id="KW-1133">Transmembrane helix</keyword>
<feature type="transmembrane region" description="Helical" evidence="8">
    <location>
        <begin position="237"/>
        <end position="256"/>
    </location>
</feature>
<reference evidence="9 10" key="1">
    <citation type="journal article" date="2013" name="BMC Genomics">
        <title>Comparative genomics of parasitic silkworm microsporidia reveal an association between genome expansion and host adaptation.</title>
        <authorList>
            <person name="Pan G."/>
            <person name="Xu J."/>
            <person name="Li T."/>
            <person name="Xia Q."/>
            <person name="Liu S.L."/>
            <person name="Zhang G."/>
            <person name="Li S."/>
            <person name="Li C."/>
            <person name="Liu H."/>
            <person name="Yang L."/>
            <person name="Liu T."/>
            <person name="Zhang X."/>
            <person name="Wu Z."/>
            <person name="Fan W."/>
            <person name="Dang X."/>
            <person name="Xiang H."/>
            <person name="Tao M."/>
            <person name="Li Y."/>
            <person name="Hu J."/>
            <person name="Li Z."/>
            <person name="Lin L."/>
            <person name="Luo J."/>
            <person name="Geng L."/>
            <person name="Wang L."/>
            <person name="Long M."/>
            <person name="Wan Y."/>
            <person name="He N."/>
            <person name="Zhang Z."/>
            <person name="Lu C."/>
            <person name="Keeling P.J."/>
            <person name="Wang J."/>
            <person name="Xiang Z."/>
            <person name="Zhou Z."/>
        </authorList>
    </citation>
    <scope>NUCLEOTIDE SEQUENCE [LARGE SCALE GENOMIC DNA]</scope>
    <source>
        <strain evidence="10">CQ1 / CVCC 102059</strain>
    </source>
</reference>
<dbReference type="InterPro" id="IPR009450">
    <property type="entry name" value="Plno_GlcNAc_GPI2"/>
</dbReference>
<accession>R0M6Y6</accession>
<evidence type="ECO:0000256" key="7">
    <source>
        <dbReference type="ARBA" id="ARBA00023136"/>
    </source>
</evidence>
<gene>
    <name evidence="9" type="ORF">NBO_60g0025</name>
</gene>
<evidence type="ECO:0000256" key="5">
    <source>
        <dbReference type="ARBA" id="ARBA00022692"/>
    </source>
</evidence>
<feature type="transmembrane region" description="Helical" evidence="8">
    <location>
        <begin position="114"/>
        <end position="134"/>
    </location>
</feature>
<comment type="subcellular location">
    <subcellularLocation>
        <location evidence="1">Membrane</location>
        <topology evidence="1">Multi-pass membrane protein</topology>
    </subcellularLocation>
</comment>
<dbReference type="EMBL" id="KB908968">
    <property type="protein sequence ID" value="EOB13769.1"/>
    <property type="molecule type" value="Genomic_DNA"/>
</dbReference>
<feature type="transmembrane region" description="Helical" evidence="8">
    <location>
        <begin position="84"/>
        <end position="102"/>
    </location>
</feature>
<dbReference type="HOGENOM" id="CLU_1103062_0_0_1"/>
<organism evidence="9 10">
    <name type="scientific">Nosema bombycis (strain CQ1 / CVCC 102059)</name>
    <name type="common">Microsporidian parasite</name>
    <name type="synonym">Pebrine of silkworm</name>
    <dbReference type="NCBI Taxonomy" id="578461"/>
    <lineage>
        <taxon>Eukaryota</taxon>
        <taxon>Fungi</taxon>
        <taxon>Fungi incertae sedis</taxon>
        <taxon>Microsporidia</taxon>
        <taxon>Nosematidae</taxon>
        <taxon>Nosema</taxon>
    </lineage>
</organism>